<sequence length="75" mass="8915">MEHDGLLHRTPDPIGIPSSGGAKRLERFAREVSDGVIWRRDTYANTHLVWRDRRNPRCWYARKTSKCGENRYFVR</sequence>
<feature type="region of interest" description="Disordered" evidence="1">
    <location>
        <begin position="1"/>
        <end position="20"/>
    </location>
</feature>
<dbReference type="Proteomes" id="UP000214646">
    <property type="component" value="Unassembled WGS sequence"/>
</dbReference>
<evidence type="ECO:0000313" key="2">
    <source>
        <dbReference type="EMBL" id="OWK43905.1"/>
    </source>
</evidence>
<organism evidence="2 3">
    <name type="scientific">Fimbriiglobus ruber</name>
    <dbReference type="NCBI Taxonomy" id="1908690"/>
    <lineage>
        <taxon>Bacteria</taxon>
        <taxon>Pseudomonadati</taxon>
        <taxon>Planctomycetota</taxon>
        <taxon>Planctomycetia</taxon>
        <taxon>Gemmatales</taxon>
        <taxon>Gemmataceae</taxon>
        <taxon>Fimbriiglobus</taxon>
    </lineage>
</organism>
<feature type="compositionally biased region" description="Basic and acidic residues" evidence="1">
    <location>
        <begin position="1"/>
        <end position="11"/>
    </location>
</feature>
<dbReference type="AlphaFoldDB" id="A0A225E5F4"/>
<comment type="caution">
    <text evidence="2">The sequence shown here is derived from an EMBL/GenBank/DDBJ whole genome shotgun (WGS) entry which is preliminary data.</text>
</comment>
<reference evidence="3" key="1">
    <citation type="submission" date="2017-06" db="EMBL/GenBank/DDBJ databases">
        <title>Genome analysis of Fimbriiglobus ruber SP5, the first member of the order Planctomycetales with confirmed chitinolytic capability.</title>
        <authorList>
            <person name="Ravin N.V."/>
            <person name="Rakitin A.L."/>
            <person name="Ivanova A.A."/>
            <person name="Beletsky A.V."/>
            <person name="Kulichevskaya I.S."/>
            <person name="Mardanov A.V."/>
            <person name="Dedysh S.N."/>
        </authorList>
    </citation>
    <scope>NUCLEOTIDE SEQUENCE [LARGE SCALE GENOMIC DNA]</scope>
    <source>
        <strain evidence="3">SP5</strain>
    </source>
</reference>
<evidence type="ECO:0000256" key="1">
    <source>
        <dbReference type="SAM" id="MobiDB-lite"/>
    </source>
</evidence>
<gene>
    <name evidence="2" type="ORF">FRUB_03504</name>
</gene>
<dbReference type="EMBL" id="NIDE01000004">
    <property type="protein sequence ID" value="OWK43905.1"/>
    <property type="molecule type" value="Genomic_DNA"/>
</dbReference>
<evidence type="ECO:0000313" key="3">
    <source>
        <dbReference type="Proteomes" id="UP000214646"/>
    </source>
</evidence>
<keyword evidence="3" id="KW-1185">Reference proteome</keyword>
<proteinExistence type="predicted"/>
<name>A0A225E5F4_9BACT</name>
<protein>
    <submittedName>
        <fullName evidence="2">Uncharacterized protein</fullName>
    </submittedName>
</protein>
<accession>A0A225E5F4</accession>